<gene>
    <name evidence="3" type="ORF">EV191_11345</name>
</gene>
<name>A0A4R2QDR1_9PSEU</name>
<feature type="domain" description="YdbS-like PH" evidence="2">
    <location>
        <begin position="93"/>
        <end position="169"/>
    </location>
</feature>
<evidence type="ECO:0000313" key="4">
    <source>
        <dbReference type="Proteomes" id="UP000294911"/>
    </source>
</evidence>
<evidence type="ECO:0000259" key="2">
    <source>
        <dbReference type="Pfam" id="PF03703"/>
    </source>
</evidence>
<protein>
    <recommendedName>
        <fullName evidence="2">YdbS-like PH domain-containing protein</fullName>
    </recommendedName>
</protein>
<dbReference type="PANTHER" id="PTHR34473">
    <property type="entry name" value="UPF0699 TRANSMEMBRANE PROTEIN YDBS"/>
    <property type="match status" value="1"/>
</dbReference>
<comment type="caution">
    <text evidence="3">The sequence shown here is derived from an EMBL/GenBank/DDBJ whole genome shotgun (WGS) entry which is preliminary data.</text>
</comment>
<keyword evidence="4" id="KW-1185">Reference proteome</keyword>
<dbReference type="Proteomes" id="UP000294911">
    <property type="component" value="Unassembled WGS sequence"/>
</dbReference>
<evidence type="ECO:0000313" key="3">
    <source>
        <dbReference type="EMBL" id="TCP46769.1"/>
    </source>
</evidence>
<feature type="transmembrane region" description="Helical" evidence="1">
    <location>
        <begin position="35"/>
        <end position="61"/>
    </location>
</feature>
<dbReference type="RefSeq" id="WP_341539638.1">
    <property type="nucleotide sequence ID" value="NZ_SLXQ01000013.1"/>
</dbReference>
<dbReference type="Pfam" id="PF03703">
    <property type="entry name" value="bPH_2"/>
    <property type="match status" value="1"/>
</dbReference>
<feature type="transmembrane region" description="Helical" evidence="1">
    <location>
        <begin position="67"/>
        <end position="85"/>
    </location>
</feature>
<keyword evidence="1" id="KW-0472">Membrane</keyword>
<reference evidence="3 4" key="1">
    <citation type="submission" date="2019-03" db="EMBL/GenBank/DDBJ databases">
        <title>Genomic Encyclopedia of Type Strains, Phase IV (KMG-IV): sequencing the most valuable type-strain genomes for metagenomic binning, comparative biology and taxonomic classification.</title>
        <authorList>
            <person name="Goeker M."/>
        </authorList>
    </citation>
    <scope>NUCLEOTIDE SEQUENCE [LARGE SCALE GENOMIC DNA]</scope>
    <source>
        <strain evidence="3 4">DSM 45765</strain>
    </source>
</reference>
<dbReference type="PANTHER" id="PTHR34473:SF3">
    <property type="entry name" value="TRANSMEMBRANE PROTEIN-RELATED"/>
    <property type="match status" value="1"/>
</dbReference>
<keyword evidence="1" id="KW-1133">Transmembrane helix</keyword>
<sequence length="181" mass="20345">MSQATDMTDQVTEPTEPTGQFVRLRAPHNRVERRAIWWWTTQWLTIAVPVVVAGWIAATTWLDELSYAWLLATALTVVAIAVVLVEPRWSYAVSRWEVTDEAVFTRKGWFLEHWQIAPMSRIQNVESERGPVQRLFGLASVTVTTASSAGAISIDGLDERRARELVDQLTRTTHATPGDAT</sequence>
<keyword evidence="1" id="KW-0812">Transmembrane</keyword>
<dbReference type="AlphaFoldDB" id="A0A4R2QDR1"/>
<dbReference type="InterPro" id="IPR005182">
    <property type="entry name" value="YdbS-like_PH"/>
</dbReference>
<proteinExistence type="predicted"/>
<evidence type="ECO:0000256" key="1">
    <source>
        <dbReference type="SAM" id="Phobius"/>
    </source>
</evidence>
<accession>A0A4R2QDR1</accession>
<dbReference type="EMBL" id="SLXQ01000013">
    <property type="protein sequence ID" value="TCP46769.1"/>
    <property type="molecule type" value="Genomic_DNA"/>
</dbReference>
<organism evidence="3 4">
    <name type="scientific">Tamaricihabitans halophyticus</name>
    <dbReference type="NCBI Taxonomy" id="1262583"/>
    <lineage>
        <taxon>Bacteria</taxon>
        <taxon>Bacillati</taxon>
        <taxon>Actinomycetota</taxon>
        <taxon>Actinomycetes</taxon>
        <taxon>Pseudonocardiales</taxon>
        <taxon>Pseudonocardiaceae</taxon>
        <taxon>Tamaricihabitans</taxon>
    </lineage>
</organism>